<keyword evidence="3" id="KW-1185">Reference proteome</keyword>
<sequence>MLILVILVPAVAMATLAVVLRRRLAGLSLMTWLGWLLVGAGLPVLAGQLLSLSFSGAVEAEIARCETAGGADCGDPAVLLIFPLVGGLSGALGWIAGAITARLGGGRNEQ</sequence>
<name>A0A2U2BWA4_9PROT</name>
<evidence type="ECO:0000313" key="2">
    <source>
        <dbReference type="EMBL" id="PWE18277.1"/>
    </source>
</evidence>
<dbReference type="AlphaFoldDB" id="A0A2U2BWA4"/>
<feature type="transmembrane region" description="Helical" evidence="1">
    <location>
        <begin position="33"/>
        <end position="54"/>
    </location>
</feature>
<keyword evidence="1" id="KW-0472">Membrane</keyword>
<dbReference type="RefSeq" id="WP_109251551.1">
    <property type="nucleotide sequence ID" value="NZ_QEXV01000001.1"/>
</dbReference>
<dbReference type="Proteomes" id="UP000245168">
    <property type="component" value="Unassembled WGS sequence"/>
</dbReference>
<comment type="caution">
    <text evidence="2">The sequence shown here is derived from an EMBL/GenBank/DDBJ whole genome shotgun (WGS) entry which is preliminary data.</text>
</comment>
<organism evidence="2 3">
    <name type="scientific">Marinicauda salina</name>
    <dbReference type="NCBI Taxonomy" id="2135793"/>
    <lineage>
        <taxon>Bacteria</taxon>
        <taxon>Pseudomonadati</taxon>
        <taxon>Pseudomonadota</taxon>
        <taxon>Alphaproteobacteria</taxon>
        <taxon>Maricaulales</taxon>
        <taxon>Maricaulaceae</taxon>
        <taxon>Marinicauda</taxon>
    </lineage>
</organism>
<evidence type="ECO:0000313" key="3">
    <source>
        <dbReference type="Proteomes" id="UP000245168"/>
    </source>
</evidence>
<keyword evidence="1" id="KW-1133">Transmembrane helix</keyword>
<evidence type="ECO:0000256" key="1">
    <source>
        <dbReference type="SAM" id="Phobius"/>
    </source>
</evidence>
<proteinExistence type="predicted"/>
<reference evidence="3" key="1">
    <citation type="submission" date="2018-05" db="EMBL/GenBank/DDBJ databases">
        <authorList>
            <person name="Liu B.-T."/>
        </authorList>
    </citation>
    <scope>NUCLEOTIDE SEQUENCE [LARGE SCALE GENOMIC DNA]</scope>
    <source>
        <strain evidence="3">WD6-1</strain>
    </source>
</reference>
<protein>
    <submittedName>
        <fullName evidence="2">Uncharacterized protein</fullName>
    </submittedName>
</protein>
<gene>
    <name evidence="2" type="ORF">DDZ18_01325</name>
</gene>
<dbReference type="EMBL" id="QEXV01000001">
    <property type="protein sequence ID" value="PWE18277.1"/>
    <property type="molecule type" value="Genomic_DNA"/>
</dbReference>
<keyword evidence="1" id="KW-0812">Transmembrane</keyword>
<accession>A0A2U2BWA4</accession>